<feature type="compositionally biased region" description="Basic and acidic residues" evidence="1">
    <location>
        <begin position="171"/>
        <end position="212"/>
    </location>
</feature>
<feature type="region of interest" description="Disordered" evidence="1">
    <location>
        <begin position="61"/>
        <end position="81"/>
    </location>
</feature>
<feature type="region of interest" description="Disordered" evidence="1">
    <location>
        <begin position="469"/>
        <end position="497"/>
    </location>
</feature>
<name>A0A926NGP1_9BACI</name>
<protein>
    <submittedName>
        <fullName evidence="3">SafA/ExsA family spore coat assembly protein</fullName>
    </submittedName>
</protein>
<accession>A0A926NGP1</accession>
<dbReference type="NCBIfam" id="TIGR02899">
    <property type="entry name" value="spore_safA"/>
    <property type="match status" value="1"/>
</dbReference>
<reference evidence="3" key="1">
    <citation type="submission" date="2020-09" db="EMBL/GenBank/DDBJ databases">
        <title>A novel bacterium of genus Bacillus, isolated from South China Sea.</title>
        <authorList>
            <person name="Huang H."/>
            <person name="Mo K."/>
            <person name="Hu Y."/>
        </authorList>
    </citation>
    <scope>NUCLEOTIDE SEQUENCE</scope>
    <source>
        <strain evidence="3">IB182487</strain>
    </source>
</reference>
<evidence type="ECO:0000259" key="2">
    <source>
        <dbReference type="PROSITE" id="PS51782"/>
    </source>
</evidence>
<dbReference type="EMBL" id="JACXAI010000016">
    <property type="protein sequence ID" value="MBD1381219.1"/>
    <property type="molecule type" value="Genomic_DNA"/>
</dbReference>
<dbReference type="InterPro" id="IPR036779">
    <property type="entry name" value="LysM_dom_sf"/>
</dbReference>
<dbReference type="SMART" id="SM00257">
    <property type="entry name" value="LysM"/>
    <property type="match status" value="1"/>
</dbReference>
<dbReference type="Pfam" id="PF01476">
    <property type="entry name" value="LysM"/>
    <property type="match status" value="1"/>
</dbReference>
<gene>
    <name evidence="3" type="primary">safA</name>
    <name evidence="3" type="ORF">IC621_13345</name>
</gene>
<feature type="domain" description="LysM" evidence="2">
    <location>
        <begin position="2"/>
        <end position="47"/>
    </location>
</feature>
<feature type="compositionally biased region" description="Low complexity" evidence="1">
    <location>
        <begin position="469"/>
        <end position="483"/>
    </location>
</feature>
<dbReference type="Proteomes" id="UP000626844">
    <property type="component" value="Unassembled WGS sequence"/>
</dbReference>
<dbReference type="PROSITE" id="PS51782">
    <property type="entry name" value="LYSM"/>
    <property type="match status" value="1"/>
</dbReference>
<evidence type="ECO:0000313" key="4">
    <source>
        <dbReference type="Proteomes" id="UP000626844"/>
    </source>
</evidence>
<sequence length="497" mass="55096">MKIHIVQKGDTLWKIAKKYGADFEELKKMNSQLSNPDLIMPGMKIKVPTGGVPVKKETQVNFGSKKEMPIQKEAPKVQHPFAKEKPKSVIDVEDIKPAEKPAKKPAEKPAEKAKEKAIKPYVPPVPEMKQPKYPEMDINNYYNMNISMMPNQPQVPPKPTNVFPNMMKPIEEVKGKEKPKKEAPSKVSPAKKEAPSKVSPAKKEEAPKEMENKPNMPNMNMGQMPNIPNNVAGAEENKMPQMVAPAYQQPPYMMPVSPVMPGTGLCYPCAPFPHYPAAMPYGHGMPNMPFPSQVSPAEYDDDDDMDYDNAPHMMQPNMPQMVAPAYSPAPAYPFMPYHPGCFYPVSPVMPGTGLHQPQVMGTYNNMPPGVMGAYENNMPQGVMGAYENNMPQGVMGAYENNMPQGVMGAYENNMPHGVMGAYENNMPHAVSPEMDDDDCGCGGPPQGTMPYYRGYPMMPSYGQPYYGQPYYGGPQGFDQQQGQMFARPNTDDDGEED</sequence>
<comment type="caution">
    <text evidence="3">The sequence shown here is derived from an EMBL/GenBank/DDBJ whole genome shotgun (WGS) entry which is preliminary data.</text>
</comment>
<proteinExistence type="predicted"/>
<dbReference type="InterPro" id="IPR014248">
    <property type="entry name" value="Spore_coat_assembly_SafA"/>
</dbReference>
<dbReference type="CDD" id="cd00118">
    <property type="entry name" value="LysM"/>
    <property type="match status" value="1"/>
</dbReference>
<evidence type="ECO:0000313" key="3">
    <source>
        <dbReference type="EMBL" id="MBD1381219.1"/>
    </source>
</evidence>
<organism evidence="3 4">
    <name type="scientific">Metabacillus arenae</name>
    <dbReference type="NCBI Taxonomy" id="2771434"/>
    <lineage>
        <taxon>Bacteria</taxon>
        <taxon>Bacillati</taxon>
        <taxon>Bacillota</taxon>
        <taxon>Bacilli</taxon>
        <taxon>Bacillales</taxon>
        <taxon>Bacillaceae</taxon>
        <taxon>Metabacillus</taxon>
    </lineage>
</organism>
<evidence type="ECO:0000256" key="1">
    <source>
        <dbReference type="SAM" id="MobiDB-lite"/>
    </source>
</evidence>
<dbReference type="Gene3D" id="3.10.350.10">
    <property type="entry name" value="LysM domain"/>
    <property type="match status" value="1"/>
</dbReference>
<dbReference type="AlphaFoldDB" id="A0A926NGP1"/>
<keyword evidence="4" id="KW-1185">Reference proteome</keyword>
<dbReference type="InterPro" id="IPR018392">
    <property type="entry name" value="LysM"/>
</dbReference>
<dbReference type="SUPFAM" id="SSF54106">
    <property type="entry name" value="LysM domain"/>
    <property type="match status" value="1"/>
</dbReference>
<feature type="region of interest" description="Disordered" evidence="1">
    <location>
        <begin position="171"/>
        <end position="221"/>
    </location>
</feature>
<dbReference type="RefSeq" id="WP_191158813.1">
    <property type="nucleotide sequence ID" value="NZ_JACXAI010000016.1"/>
</dbReference>